<keyword evidence="1" id="KW-0436">Ligase</keyword>
<reference evidence="1 2" key="1">
    <citation type="submission" date="2015-05" db="EMBL/GenBank/DDBJ databases">
        <title>Distinctive expansion of gene families associated with plant cell wall degradation and secondary metabolism in the genomes of grapevine trunk pathogens.</title>
        <authorList>
            <person name="Lawrence D.P."/>
            <person name="Travadon R."/>
            <person name="Rolshausen P.E."/>
            <person name="Baumgartner K."/>
        </authorList>
    </citation>
    <scope>NUCLEOTIDE SEQUENCE [LARGE SCALE GENOMIC DNA]</scope>
    <source>
        <strain evidence="1">UCRPC4</strain>
    </source>
</reference>
<evidence type="ECO:0000313" key="1">
    <source>
        <dbReference type="EMBL" id="KKY15566.1"/>
    </source>
</evidence>
<dbReference type="Proteomes" id="UP000053317">
    <property type="component" value="Unassembled WGS sequence"/>
</dbReference>
<dbReference type="EMBL" id="LCWF01000183">
    <property type="protein sequence ID" value="KKY15566.1"/>
    <property type="molecule type" value="Genomic_DNA"/>
</dbReference>
<evidence type="ECO:0000313" key="2">
    <source>
        <dbReference type="Proteomes" id="UP000053317"/>
    </source>
</evidence>
<dbReference type="Pfam" id="PF01812">
    <property type="entry name" value="5-FTHF_cyc-lig"/>
    <property type="match status" value="1"/>
</dbReference>
<name>A0A0G2DZJ8_PHACM</name>
<reference evidence="1 2" key="2">
    <citation type="submission" date="2015-05" db="EMBL/GenBank/DDBJ databases">
        <authorList>
            <person name="Morales-Cruz A."/>
            <person name="Amrine K.C."/>
            <person name="Cantu D."/>
        </authorList>
    </citation>
    <scope>NUCLEOTIDE SEQUENCE [LARGE SCALE GENOMIC DNA]</scope>
    <source>
        <strain evidence="1">UCRPC4</strain>
    </source>
</reference>
<proteinExistence type="predicted"/>
<dbReference type="Gene3D" id="3.40.50.10420">
    <property type="entry name" value="NagB/RpiA/CoA transferase-like"/>
    <property type="match status" value="1"/>
</dbReference>
<dbReference type="InterPro" id="IPR002698">
    <property type="entry name" value="FTHF_cligase"/>
</dbReference>
<comment type="caution">
    <text evidence="1">The sequence shown here is derived from an EMBL/GenBank/DDBJ whole genome shotgun (WGS) entry which is preliminary data.</text>
</comment>
<dbReference type="GO" id="GO:0016874">
    <property type="term" value="F:ligase activity"/>
    <property type="evidence" value="ECO:0007669"/>
    <property type="project" value="UniProtKB-KW"/>
</dbReference>
<sequence length="262" mass="28956">MASTSTLSASTVARKAAIRAQIGPELRKVALPDSRFHYDFSSFITDFRDSTVATSRLISHPAFKAAKVIFITPDNCLEELRLEALNAGKIVLVTTYSIRRGFWLLDPAVIKGDIDRLKASLLDTMEKVGRHVTLQQMKDENLVVDLLVTGTGAVDTRTGIRFGKGHGFFDLEWAILSTLGMIRDGAQVVGFCHDCQVVDEGLEAEQFDTVCDLIVTPGGEIEVTSPQDKPTCGIMWERLESNMLDDIPPLRELQEMQGKKIT</sequence>
<dbReference type="GO" id="GO:0005737">
    <property type="term" value="C:cytoplasm"/>
    <property type="evidence" value="ECO:0007669"/>
    <property type="project" value="TreeGrafter"/>
</dbReference>
<dbReference type="OrthoDB" id="433414at2759"/>
<organism evidence="1 2">
    <name type="scientific">Phaeomoniella chlamydospora</name>
    <name type="common">Phaeoacremonium chlamydosporum</name>
    <dbReference type="NCBI Taxonomy" id="158046"/>
    <lineage>
        <taxon>Eukaryota</taxon>
        <taxon>Fungi</taxon>
        <taxon>Dikarya</taxon>
        <taxon>Ascomycota</taxon>
        <taxon>Pezizomycotina</taxon>
        <taxon>Eurotiomycetes</taxon>
        <taxon>Chaetothyriomycetidae</taxon>
        <taxon>Phaeomoniellales</taxon>
        <taxon>Phaeomoniellaceae</taxon>
        <taxon>Phaeomoniella</taxon>
    </lineage>
</organism>
<keyword evidence="2" id="KW-1185">Reference proteome</keyword>
<dbReference type="SUPFAM" id="SSF100950">
    <property type="entry name" value="NagB/RpiA/CoA transferase-like"/>
    <property type="match status" value="1"/>
</dbReference>
<dbReference type="PANTHER" id="PTHR13017">
    <property type="entry name" value="5-FORMYLTETRAHYDROFOLATE CYCLO-LIGASE-RELATED"/>
    <property type="match status" value="1"/>
</dbReference>
<dbReference type="InterPro" id="IPR024185">
    <property type="entry name" value="FTHF_cligase-like_sf"/>
</dbReference>
<dbReference type="AlphaFoldDB" id="A0A0G2DZJ8"/>
<dbReference type="InterPro" id="IPR037171">
    <property type="entry name" value="NagB/RpiA_transferase-like"/>
</dbReference>
<protein>
    <submittedName>
        <fullName evidence="1">Putative 5-formyltetrahydrofolate cyclo-ligase</fullName>
    </submittedName>
</protein>
<dbReference type="PANTHER" id="PTHR13017:SF0">
    <property type="entry name" value="METHENYLTETRAHYDROFOLATE SYNTHASE DOMAIN-CONTAINING PROTEIN"/>
    <property type="match status" value="1"/>
</dbReference>
<gene>
    <name evidence="1" type="ORF">UCRPC4_g06273</name>
</gene>
<accession>A0A0G2DZJ8</accession>